<gene>
    <name evidence="2" type="ORF">MSAR_36460</name>
</gene>
<accession>A0A7I7SV75</accession>
<organism evidence="2 3">
    <name type="scientific">Mycolicibacterium sarraceniae</name>
    <dbReference type="NCBI Taxonomy" id="1534348"/>
    <lineage>
        <taxon>Bacteria</taxon>
        <taxon>Bacillati</taxon>
        <taxon>Actinomycetota</taxon>
        <taxon>Actinomycetes</taxon>
        <taxon>Mycobacteriales</taxon>
        <taxon>Mycobacteriaceae</taxon>
        <taxon>Mycolicibacterium</taxon>
    </lineage>
</organism>
<dbReference type="Proteomes" id="UP000466445">
    <property type="component" value="Chromosome"/>
</dbReference>
<evidence type="ECO:0000313" key="2">
    <source>
        <dbReference type="EMBL" id="BBY60510.1"/>
    </source>
</evidence>
<reference evidence="2 3" key="1">
    <citation type="journal article" date="2019" name="Emerg. Microbes Infect.">
        <title>Comprehensive subspecies identification of 175 nontuberculous mycobacteria species based on 7547 genomic profiles.</title>
        <authorList>
            <person name="Matsumoto Y."/>
            <person name="Kinjo T."/>
            <person name="Motooka D."/>
            <person name="Nabeya D."/>
            <person name="Jung N."/>
            <person name="Uechi K."/>
            <person name="Horii T."/>
            <person name="Iida T."/>
            <person name="Fujita J."/>
            <person name="Nakamura S."/>
        </authorList>
    </citation>
    <scope>NUCLEOTIDE SEQUENCE [LARGE SCALE GENOMIC DNA]</scope>
    <source>
        <strain evidence="2 3">JCM 30395</strain>
    </source>
</reference>
<feature type="coiled-coil region" evidence="1">
    <location>
        <begin position="365"/>
        <end position="392"/>
    </location>
</feature>
<name>A0A7I7SV75_9MYCO</name>
<dbReference type="SUPFAM" id="SSF52540">
    <property type="entry name" value="P-loop containing nucleoside triphosphate hydrolases"/>
    <property type="match status" value="1"/>
</dbReference>
<dbReference type="RefSeq" id="WP_163699115.1">
    <property type="nucleotide sequence ID" value="NZ_AP022595.1"/>
</dbReference>
<dbReference type="Pfam" id="PF13558">
    <property type="entry name" value="SbcC_Walker_B"/>
    <property type="match status" value="1"/>
</dbReference>
<dbReference type="NCBIfam" id="TIGR02680">
    <property type="entry name" value="TIGR02680 family protein"/>
    <property type="match status" value="1"/>
</dbReference>
<protein>
    <recommendedName>
        <fullName evidence="4">TIGR02680 family protein</fullName>
    </recommendedName>
</protein>
<dbReference type="KEGG" id="msar:MSAR_36460"/>
<dbReference type="InterPro" id="IPR013496">
    <property type="entry name" value="CHP02680"/>
</dbReference>
<evidence type="ECO:0008006" key="4">
    <source>
        <dbReference type="Google" id="ProtNLM"/>
    </source>
</evidence>
<evidence type="ECO:0000313" key="3">
    <source>
        <dbReference type="Proteomes" id="UP000466445"/>
    </source>
</evidence>
<dbReference type="EMBL" id="AP022595">
    <property type="protein sequence ID" value="BBY60510.1"/>
    <property type="molecule type" value="Genomic_DNA"/>
</dbReference>
<feature type="coiled-coil region" evidence="1">
    <location>
        <begin position="283"/>
        <end position="310"/>
    </location>
</feature>
<evidence type="ECO:0000256" key="1">
    <source>
        <dbReference type="SAM" id="Coils"/>
    </source>
</evidence>
<keyword evidence="3" id="KW-1185">Reference proteome</keyword>
<sequence length="1377" mass="151179">MSPGQPAKHFDHRWRLNRAGVINVWHYYETEFRIGGGRLILRGANGSGKSRALEMLLPYLLDADRRRMDATGSNKVSLDELMRTGAREQTNRTGYLWIELVRGSEHLTLGAHVKYSASAHRSDVHFFNTPLRVGHELQLIEENRTTLTRDALSDLVGIHNVTDAEGHREAVRNIVFGLRGEAGRDRYTGLIQLMHTLRSPDVGNRIDEGNLPLLISYALPPLSEQTLHDAGERLDNLTETRIAQERLASTLDQVRTFHSAYRSYAATVLTTGAKNAISAASAVLRSDEHREELRIQLQDLKQRRDGKQTLQTSLQDQSAELNAAIIALKEHDLFKRADDLKQRDDAVAALRSLAETSLASAQSARRGETNAADRLDERYEELREAVRSASNSLVLVSATLAGGGVPHPGLPAAIAYSDSTAISENAVVMDTLDGKPQTIERPTVTRVAVQPSDFEPVRTMSEKYEADVHQRSRQAERREQEARRLDAALESVREVETAAEIAAAQAEQDHEAAGASAVHRDDTAIALNQAWRQWISRSDTQELMPGALWNTDATVGVLQADIEALSGDDPAVVDHLELLNLLPSRTAKPFFDAHTVELNNIGIEEADDERARAALVAERADLDAARDPSPTNAPWHTVQRGVPFWQTVDFLPDVPLADRAALESALLASSILTATVQADGSIHAANGEVVLQPGLSEADQPLTRVLQYDPASDVPADVVAALLRSIGYADPDAATAIDAEGNWRNGPLAGRYVTAEARHIGAAARAAARAARREQISQRLEELAERSRSRAARRDVIERAGLRLADHVATAPTSAALIESRAAASTLADRASVSEASARRSADTAVQRRNTWAEEFDRHKKYCGSLDLPVNASDLRTTVTRCREASEACRRLFTDCGAVMGRIEKANRAATEFDASIDARRNAESEAEARRSNWLAAAARLAAQHAVLDVPLAELTAELRRTESAQYETNRQLTDVNNALEKVKTDIAEVEKLDAVAESTASTLRGTLVEHAIRFNAQLDLPGLARAATTEPIEKVSIADDAEAVSAVANSALLSIGAIKSFSVTQLQHALQRFQADTSGQLDVIAEFEHEAYSIRIEGAEDRHEPTAVLTYLERRVDEGKQALSAREREVFTAFVLGGVADELRRRISQAANLVQAMNRSLSSIETSHGIGVRIGWLLNKEHAELARIMHLVSIADAVRSAEDNDELITLLRMRVEGRHALDPTAGYAMHLAEALDYRKWHNVEVTIVGPEPNQQRRISRRAKISQGETRFVSYVTLFAAADGYLSSLPEPEGALRLVLLDDAFAKIDDRTIGELLGLLVRFDIDFVMTGHALWGTVPEVPELDIYEIRRMGDSAAIATRIHWDGKHRHIHALSAT</sequence>
<proteinExistence type="predicted"/>
<dbReference type="InterPro" id="IPR027417">
    <property type="entry name" value="P-loop_NTPase"/>
</dbReference>
<keyword evidence="1" id="KW-0175">Coiled coil</keyword>